<dbReference type="PANTHER" id="PTHR48111:SF72">
    <property type="entry name" value="SENSORY TRANSDUCTION PROTEIN REGX3"/>
    <property type="match status" value="1"/>
</dbReference>
<dbReference type="GO" id="GO:0000156">
    <property type="term" value="F:phosphorelay response regulator activity"/>
    <property type="evidence" value="ECO:0007669"/>
    <property type="project" value="TreeGrafter"/>
</dbReference>
<dbReference type="GO" id="GO:0000976">
    <property type="term" value="F:transcription cis-regulatory region binding"/>
    <property type="evidence" value="ECO:0007669"/>
    <property type="project" value="TreeGrafter"/>
</dbReference>
<dbReference type="SUPFAM" id="SSF46894">
    <property type="entry name" value="C-terminal effector domain of the bipartite response regulators"/>
    <property type="match status" value="1"/>
</dbReference>
<feature type="domain" description="Response regulatory" evidence="9">
    <location>
        <begin position="66"/>
        <end position="177"/>
    </location>
</feature>
<accession>Q2HR12</accession>
<evidence type="ECO:0000256" key="2">
    <source>
        <dbReference type="ARBA" id="ARBA00023015"/>
    </source>
</evidence>
<sequence>MGEYRMSNQSTKFLEPAIPQQLANRRAPTPSRPVSQHAQQHPPIQAQQLPPIQAQPQLRKARGVLRVLVVESGAPAAQSLVLSLARHGYQAVSVDTGSKALQKYREADVLLIDLDLPDLDGIEICRFVRAASGVGVIVVTARDTELDRVLSLKAGADDYVVKPYSLPELMARIEAVMRRVRPLPLTTEVISSGPLRIDSRTREIRLGDEPVEVTRKEFDLLYLLASRPGSVVSRKQIMTLVWGDSRSQPGRTIDTHVSSLRSKLGSSSWIITARGVGFRFGHA</sequence>
<dbReference type="InterPro" id="IPR001789">
    <property type="entry name" value="Sig_transdc_resp-reg_receiver"/>
</dbReference>
<feature type="region of interest" description="Disordered" evidence="8">
    <location>
        <begin position="1"/>
        <end position="49"/>
    </location>
</feature>
<evidence type="ECO:0000256" key="3">
    <source>
        <dbReference type="ARBA" id="ARBA00023125"/>
    </source>
</evidence>
<dbReference type="SMART" id="SM00862">
    <property type="entry name" value="Trans_reg_C"/>
    <property type="match status" value="1"/>
</dbReference>
<gene>
    <name evidence="11" type="primary">schA25</name>
</gene>
<feature type="modified residue" description="4-aspartylphosphate" evidence="6">
    <location>
        <position position="113"/>
    </location>
</feature>
<dbReference type="Gene3D" id="1.10.10.10">
    <property type="entry name" value="Winged helix-like DNA-binding domain superfamily/Winged helix DNA-binding domain"/>
    <property type="match status" value="1"/>
</dbReference>
<keyword evidence="3 7" id="KW-0238">DNA-binding</keyword>
<protein>
    <recommendedName>
        <fullName evidence="5">Sensory transduction protein RegX3</fullName>
    </recommendedName>
</protein>
<reference evidence="11" key="1">
    <citation type="thesis" date="2004" institute="Department of Chemistry" country="SunMoon University, Asan, South Korea">
        <title>Molecular cloning and characterization of biosynthetic genes cluster of Sch 47554 from Streptomyces sp. SCC 2136.</title>
        <authorList>
            <person name="Sthapit B."/>
        </authorList>
    </citation>
    <scope>NUCLEOTIDE SEQUENCE</scope>
    <source>
        <strain evidence="11">SCC 2136</strain>
    </source>
</reference>
<dbReference type="Gene3D" id="6.10.250.690">
    <property type="match status" value="1"/>
</dbReference>
<feature type="compositionally biased region" description="Polar residues" evidence="8">
    <location>
        <begin position="1"/>
        <end position="12"/>
    </location>
</feature>
<dbReference type="Gene3D" id="3.40.50.2300">
    <property type="match status" value="1"/>
</dbReference>
<feature type="compositionally biased region" description="Low complexity" evidence="8">
    <location>
        <begin position="36"/>
        <end position="49"/>
    </location>
</feature>
<name>Q2HR12_9ACTN</name>
<keyword evidence="4" id="KW-0804">Transcription</keyword>
<evidence type="ECO:0000256" key="7">
    <source>
        <dbReference type="PROSITE-ProRule" id="PRU01091"/>
    </source>
</evidence>
<feature type="domain" description="OmpR/PhoB-type" evidence="10">
    <location>
        <begin position="187"/>
        <end position="282"/>
    </location>
</feature>
<dbReference type="CDD" id="cd00383">
    <property type="entry name" value="trans_reg_C"/>
    <property type="match status" value="1"/>
</dbReference>
<dbReference type="InterPro" id="IPR001867">
    <property type="entry name" value="OmpR/PhoB-type_DNA-bd"/>
</dbReference>
<evidence type="ECO:0000256" key="6">
    <source>
        <dbReference type="PROSITE-ProRule" id="PRU00169"/>
    </source>
</evidence>
<dbReference type="SMART" id="SM00448">
    <property type="entry name" value="REC"/>
    <property type="match status" value="1"/>
</dbReference>
<evidence type="ECO:0000259" key="10">
    <source>
        <dbReference type="PROSITE" id="PS51755"/>
    </source>
</evidence>
<dbReference type="InterPro" id="IPR016032">
    <property type="entry name" value="Sig_transdc_resp-reg_C-effctor"/>
</dbReference>
<reference evidence="11" key="2">
    <citation type="journal article" date="2006" name="Mol. Cells">
        <title>Angucyclines Sch 47554 and Sch 47555 from Streptomyces sp. SCC-2136: Cloning, Sequencing, and Characterization.</title>
        <authorList>
            <person name="Basnet D.B."/>
            <person name="Oh T.J."/>
            <person name="Vu T.T.H."/>
            <person name="Sthapit B."/>
            <person name="Liou K."/>
            <person name="Lee H.C."/>
            <person name="Yoo J.C."/>
            <person name="Sohng J.K."/>
        </authorList>
    </citation>
    <scope>NUCLEOTIDE SEQUENCE</scope>
    <source>
        <strain evidence="11">SCC 2136</strain>
    </source>
</reference>
<dbReference type="InterPro" id="IPR039420">
    <property type="entry name" value="WalR-like"/>
</dbReference>
<dbReference type="InterPro" id="IPR011006">
    <property type="entry name" value="CheY-like_superfamily"/>
</dbReference>
<dbReference type="Pfam" id="PF00486">
    <property type="entry name" value="Trans_reg_C"/>
    <property type="match status" value="1"/>
</dbReference>
<evidence type="ECO:0000256" key="8">
    <source>
        <dbReference type="SAM" id="MobiDB-lite"/>
    </source>
</evidence>
<evidence type="ECO:0000256" key="5">
    <source>
        <dbReference type="ARBA" id="ARBA00041201"/>
    </source>
</evidence>
<dbReference type="EMBL" id="AJ628018">
    <property type="protein sequence ID" value="CAH10125.1"/>
    <property type="molecule type" value="Genomic_DNA"/>
</dbReference>
<dbReference type="GO" id="GO:0032993">
    <property type="term" value="C:protein-DNA complex"/>
    <property type="evidence" value="ECO:0007669"/>
    <property type="project" value="TreeGrafter"/>
</dbReference>
<keyword evidence="2" id="KW-0805">Transcription regulation</keyword>
<evidence type="ECO:0000259" key="9">
    <source>
        <dbReference type="PROSITE" id="PS50110"/>
    </source>
</evidence>
<dbReference type="InterPro" id="IPR036388">
    <property type="entry name" value="WH-like_DNA-bd_sf"/>
</dbReference>
<dbReference type="PROSITE" id="PS50110">
    <property type="entry name" value="RESPONSE_REGULATORY"/>
    <property type="match status" value="1"/>
</dbReference>
<proteinExistence type="predicted"/>
<dbReference type="SUPFAM" id="SSF52172">
    <property type="entry name" value="CheY-like"/>
    <property type="match status" value="1"/>
</dbReference>
<dbReference type="GO" id="GO:0005829">
    <property type="term" value="C:cytosol"/>
    <property type="evidence" value="ECO:0007669"/>
    <property type="project" value="TreeGrafter"/>
</dbReference>
<dbReference type="AlphaFoldDB" id="Q2HR12"/>
<evidence type="ECO:0000313" key="11">
    <source>
        <dbReference type="EMBL" id="CAH10125.1"/>
    </source>
</evidence>
<dbReference type="PROSITE" id="PS51755">
    <property type="entry name" value="OMPR_PHOB"/>
    <property type="match status" value="1"/>
</dbReference>
<dbReference type="PANTHER" id="PTHR48111">
    <property type="entry name" value="REGULATOR OF RPOS"/>
    <property type="match status" value="1"/>
</dbReference>
<evidence type="ECO:0000256" key="4">
    <source>
        <dbReference type="ARBA" id="ARBA00023163"/>
    </source>
</evidence>
<dbReference type="GO" id="GO:0006355">
    <property type="term" value="P:regulation of DNA-templated transcription"/>
    <property type="evidence" value="ECO:0007669"/>
    <property type="project" value="InterPro"/>
</dbReference>
<keyword evidence="1 6" id="KW-0597">Phosphoprotein</keyword>
<dbReference type="Pfam" id="PF00072">
    <property type="entry name" value="Response_reg"/>
    <property type="match status" value="1"/>
</dbReference>
<evidence type="ECO:0000256" key="1">
    <source>
        <dbReference type="ARBA" id="ARBA00022553"/>
    </source>
</evidence>
<feature type="DNA-binding region" description="OmpR/PhoB-type" evidence="7">
    <location>
        <begin position="187"/>
        <end position="282"/>
    </location>
</feature>
<organism evidence="11">
    <name type="scientific">Streptomyces sp. SCC 2136</name>
    <dbReference type="NCBI Taxonomy" id="264024"/>
    <lineage>
        <taxon>Bacteria</taxon>
        <taxon>Bacillati</taxon>
        <taxon>Actinomycetota</taxon>
        <taxon>Actinomycetes</taxon>
        <taxon>Kitasatosporales</taxon>
        <taxon>Streptomycetaceae</taxon>
        <taxon>Streptomyces</taxon>
    </lineage>
</organism>